<proteinExistence type="predicted"/>
<sequence>MNRLGELLDDLADDAKLYDVTDLALYGATRQRRTVVTARVVLSVLAVVCLVGGVAIFLPPQQFGSAGPPEGGPGRLDGAPPALVQPLLDTPARGSLAGDAGFASGVLDRIVQEPEAFGLPGDGARLRILFAGDVPGNRRLVLVAGVTSAPRMINLVGPRGAKPGRLELTGWSDVSEPVVKDEWRDTGNRGYVLVFGPAGYDTSVSSGPRYRADGTVEREWTAEPAGYVLRDTAKLPAGLRLRIGRGDDVLYEGPVASAGAARTGNVDPAPLFGRGKPAPRAAEAAADALAYQFGLTGPDVHYVVLWSDDFQVDDPNGGGSGLGQIATVMAVTKDGGGPYTTLATDTNPEPNGRNHPTGGGIGGDPAKALIAMRLPTFSWDEPDTLKVIAPPAAVRFEVRRGDAVLANGTLTNGVGGVELPGPLAAVTVRAYDDHDAVVAEHAFADLVAGAPPADPFEPEIKGW</sequence>
<keyword evidence="1" id="KW-1133">Transmembrane helix</keyword>
<dbReference type="AlphaFoldDB" id="A0A917TWQ4"/>
<evidence type="ECO:0000313" key="3">
    <source>
        <dbReference type="Proteomes" id="UP000642070"/>
    </source>
</evidence>
<reference evidence="2" key="2">
    <citation type="submission" date="2020-09" db="EMBL/GenBank/DDBJ databases">
        <authorList>
            <person name="Sun Q."/>
            <person name="Ohkuma M."/>
        </authorList>
    </citation>
    <scope>NUCLEOTIDE SEQUENCE</scope>
    <source>
        <strain evidence="2">JCM 19831</strain>
    </source>
</reference>
<dbReference type="RefSeq" id="WP_190252201.1">
    <property type="nucleotide sequence ID" value="NZ_BMPI01000024.1"/>
</dbReference>
<name>A0A917TWQ4_9ACTN</name>
<accession>A0A917TWQ4</accession>
<organism evidence="2 3">
    <name type="scientific">Dactylosporangium sucinum</name>
    <dbReference type="NCBI Taxonomy" id="1424081"/>
    <lineage>
        <taxon>Bacteria</taxon>
        <taxon>Bacillati</taxon>
        <taxon>Actinomycetota</taxon>
        <taxon>Actinomycetes</taxon>
        <taxon>Micromonosporales</taxon>
        <taxon>Micromonosporaceae</taxon>
        <taxon>Dactylosporangium</taxon>
    </lineage>
</organism>
<keyword evidence="1" id="KW-0472">Membrane</keyword>
<dbReference type="Proteomes" id="UP000642070">
    <property type="component" value="Unassembled WGS sequence"/>
</dbReference>
<evidence type="ECO:0000256" key="1">
    <source>
        <dbReference type="SAM" id="Phobius"/>
    </source>
</evidence>
<feature type="transmembrane region" description="Helical" evidence="1">
    <location>
        <begin position="40"/>
        <end position="58"/>
    </location>
</feature>
<gene>
    <name evidence="2" type="ORF">GCM10007977_048370</name>
</gene>
<reference evidence="2" key="1">
    <citation type="journal article" date="2014" name="Int. J. Syst. Evol. Microbiol.">
        <title>Complete genome sequence of Corynebacterium casei LMG S-19264T (=DSM 44701T), isolated from a smear-ripened cheese.</title>
        <authorList>
            <consortium name="US DOE Joint Genome Institute (JGI-PGF)"/>
            <person name="Walter F."/>
            <person name="Albersmeier A."/>
            <person name="Kalinowski J."/>
            <person name="Ruckert C."/>
        </authorList>
    </citation>
    <scope>NUCLEOTIDE SEQUENCE</scope>
    <source>
        <strain evidence="2">JCM 19831</strain>
    </source>
</reference>
<dbReference type="EMBL" id="BMPI01000024">
    <property type="protein sequence ID" value="GGM41269.1"/>
    <property type="molecule type" value="Genomic_DNA"/>
</dbReference>
<protein>
    <submittedName>
        <fullName evidence="2">Uncharacterized protein</fullName>
    </submittedName>
</protein>
<keyword evidence="1" id="KW-0812">Transmembrane</keyword>
<evidence type="ECO:0000313" key="2">
    <source>
        <dbReference type="EMBL" id="GGM41269.1"/>
    </source>
</evidence>
<comment type="caution">
    <text evidence="2">The sequence shown here is derived from an EMBL/GenBank/DDBJ whole genome shotgun (WGS) entry which is preliminary data.</text>
</comment>
<keyword evidence="3" id="KW-1185">Reference proteome</keyword>